<keyword evidence="1" id="KW-0479">Metal-binding</keyword>
<feature type="compositionally biased region" description="Low complexity" evidence="7">
    <location>
        <begin position="458"/>
        <end position="470"/>
    </location>
</feature>
<dbReference type="GO" id="GO:0006351">
    <property type="term" value="P:DNA-templated transcription"/>
    <property type="evidence" value="ECO:0007669"/>
    <property type="project" value="InterPro"/>
</dbReference>
<evidence type="ECO:0000256" key="3">
    <source>
        <dbReference type="ARBA" id="ARBA00023015"/>
    </source>
</evidence>
<keyword evidence="3" id="KW-0805">Transcription regulation</keyword>
<keyword evidence="10" id="KW-1185">Reference proteome</keyword>
<dbReference type="Proteomes" id="UP001140094">
    <property type="component" value="Unassembled WGS sequence"/>
</dbReference>
<evidence type="ECO:0000256" key="7">
    <source>
        <dbReference type="SAM" id="MobiDB-lite"/>
    </source>
</evidence>
<feature type="compositionally biased region" description="Polar residues" evidence="7">
    <location>
        <begin position="88"/>
        <end position="98"/>
    </location>
</feature>
<feature type="compositionally biased region" description="Low complexity" evidence="7">
    <location>
        <begin position="587"/>
        <end position="596"/>
    </location>
</feature>
<protein>
    <recommendedName>
        <fullName evidence="8">Xylanolytic transcriptional activator regulatory domain-containing protein</fullName>
    </recommendedName>
</protein>
<feature type="compositionally biased region" description="Polar residues" evidence="7">
    <location>
        <begin position="942"/>
        <end position="964"/>
    </location>
</feature>
<dbReference type="AlphaFoldDB" id="A0A9W8HWF3"/>
<dbReference type="EMBL" id="JANBUO010001529">
    <property type="protein sequence ID" value="KAJ2797862.1"/>
    <property type="molecule type" value="Genomic_DNA"/>
</dbReference>
<dbReference type="PANTHER" id="PTHR31313">
    <property type="entry name" value="TY1 ENHANCER ACTIVATOR"/>
    <property type="match status" value="1"/>
</dbReference>
<dbReference type="CDD" id="cd12148">
    <property type="entry name" value="fungal_TF_MHR"/>
    <property type="match status" value="1"/>
</dbReference>
<feature type="region of interest" description="Disordered" evidence="7">
    <location>
        <begin position="719"/>
        <end position="738"/>
    </location>
</feature>
<dbReference type="Pfam" id="PF04082">
    <property type="entry name" value="Fungal_trans"/>
    <property type="match status" value="1"/>
</dbReference>
<feature type="region of interest" description="Disordered" evidence="7">
    <location>
        <begin position="78"/>
        <end position="98"/>
    </location>
</feature>
<proteinExistence type="predicted"/>
<dbReference type="InterPro" id="IPR007219">
    <property type="entry name" value="XnlR_reg_dom"/>
</dbReference>
<evidence type="ECO:0000256" key="1">
    <source>
        <dbReference type="ARBA" id="ARBA00022723"/>
    </source>
</evidence>
<feature type="region of interest" description="Disordered" evidence="7">
    <location>
        <begin position="421"/>
        <end position="476"/>
    </location>
</feature>
<accession>A0A9W8HWF3</accession>
<evidence type="ECO:0000256" key="5">
    <source>
        <dbReference type="ARBA" id="ARBA00023163"/>
    </source>
</evidence>
<evidence type="ECO:0000256" key="6">
    <source>
        <dbReference type="ARBA" id="ARBA00023242"/>
    </source>
</evidence>
<feature type="compositionally biased region" description="Polar residues" evidence="7">
    <location>
        <begin position="597"/>
        <end position="606"/>
    </location>
</feature>
<sequence>MTADSSERQSKSRGGATGHRSKRRASSLHLSENHQYSQHSDTASTAENQGSSLSPATGSVSDLLLKRLRDSKALELPQMGDVLGSGSTGDSGIDAQSQTSRSPIMEMLRLQTQISSLVDQLRNLTIRVSGMSPPTTASVASVDAAALHDQSFEGEHNKQGFLENRSSDNVPTRSPKQTQNHGLGLSHATSGKNSPHEAAARDGDDGKSENVNSASDDRPTGSIQLPKPEHPRGLNVSRDLINHLISVYFEYCHSTETGMYPIELYKDRLCRAQVSEPFLLSTLAVASRFSEDPRVAREPAYLAGYDFFERVTRGLMMDVLERDCVENMLTLNNLAVYAVGLPVANRGWYFSGLAMRMATQMSLQKVDAPGRMPGASMMSGPGIESARRAFWTTLLLEALASFASGEPPPITNQDIHVAEPFDDPSILSEDPAAPDMPDDMPTEQTESSGRDGDRARGRTGSNSSNTRTSTQPGSKCIQPNACAYIAQLSMLLIRVARLNGNRHPESAQFSPEYATLHTEMVTWYHGLPDIMQIKPSTAKDEIAADPRLFGAKMFVHCHYHASIIALHQPRADLVRVDSTGGSGGNADGSSNCANSGHQSTADSTPDQQWRQIAQQQCLTAACTMTELLAIARTLDVRYHIVTFGFAVFMAGVVHVGAVACTPRDSNERQYSINCVKEHIRCLDRLGKYFAFHYIMAKHIRAQLHAIEVTDARRQNAAAAAAASASTMPSSQQQQQQRQFSLDAVAATVAGTPFDLSAALGISQGQSQQDSLRSASSTQMGNMTVPGISGLDTGLMSVGAGSPSSVGDARQSEAWLGAMAAGFGGGNSAANAMSYMDQSSSSMDMLLGMLATPSSRLSANAGSGNSDGNSTTAPAQCPGAAVCAGLCGAHSPPTAASMIAGLQGLSGMAGLGSGIGSLVELFSSNSDGAASLYPQKIISNSSLAPLPRSSNSNTATQETEPQQFGSLPPHTPL</sequence>
<feature type="region of interest" description="Disordered" evidence="7">
    <location>
        <begin position="1"/>
        <end position="58"/>
    </location>
</feature>
<evidence type="ECO:0000256" key="2">
    <source>
        <dbReference type="ARBA" id="ARBA00022833"/>
    </source>
</evidence>
<comment type="caution">
    <text evidence="9">The sequence shown here is derived from an EMBL/GenBank/DDBJ whole genome shotgun (WGS) entry which is preliminary data.</text>
</comment>
<keyword evidence="2" id="KW-0862">Zinc</keyword>
<dbReference type="PANTHER" id="PTHR31313:SF81">
    <property type="entry name" value="TY1 ENHANCER ACTIVATOR"/>
    <property type="match status" value="1"/>
</dbReference>
<dbReference type="InterPro" id="IPR051615">
    <property type="entry name" value="Transcr_Regulatory_Elem"/>
</dbReference>
<feature type="domain" description="Xylanolytic transcriptional activator regulatory" evidence="8">
    <location>
        <begin position="347"/>
        <end position="426"/>
    </location>
</feature>
<feature type="compositionally biased region" description="Polar residues" evidence="7">
    <location>
        <begin position="28"/>
        <end position="58"/>
    </location>
</feature>
<reference evidence="9" key="1">
    <citation type="submission" date="2022-07" db="EMBL/GenBank/DDBJ databases">
        <title>Phylogenomic reconstructions and comparative analyses of Kickxellomycotina fungi.</title>
        <authorList>
            <person name="Reynolds N.K."/>
            <person name="Stajich J.E."/>
            <person name="Barry K."/>
            <person name="Grigoriev I.V."/>
            <person name="Crous P."/>
            <person name="Smith M.E."/>
        </authorList>
    </citation>
    <scope>NUCLEOTIDE SEQUENCE</scope>
    <source>
        <strain evidence="9">NRRL 1565</strain>
    </source>
</reference>
<evidence type="ECO:0000313" key="9">
    <source>
        <dbReference type="EMBL" id="KAJ2797862.1"/>
    </source>
</evidence>
<feature type="region of interest" description="Disordered" evidence="7">
    <location>
        <begin position="153"/>
        <end position="234"/>
    </location>
</feature>
<dbReference type="SMART" id="SM00906">
    <property type="entry name" value="Fungal_trans"/>
    <property type="match status" value="1"/>
</dbReference>
<evidence type="ECO:0000313" key="10">
    <source>
        <dbReference type="Proteomes" id="UP001140094"/>
    </source>
</evidence>
<evidence type="ECO:0000259" key="8">
    <source>
        <dbReference type="SMART" id="SM00906"/>
    </source>
</evidence>
<dbReference type="OrthoDB" id="39175at2759"/>
<keyword evidence="5" id="KW-0804">Transcription</keyword>
<keyword evidence="4" id="KW-0238">DNA-binding</keyword>
<feature type="region of interest" description="Disordered" evidence="7">
    <location>
        <begin position="942"/>
        <end position="972"/>
    </location>
</feature>
<name>A0A9W8HWF3_9FUNG</name>
<feature type="compositionally biased region" description="Basic and acidic residues" evidence="7">
    <location>
        <begin position="194"/>
        <end position="208"/>
    </location>
</feature>
<dbReference type="GO" id="GO:0008270">
    <property type="term" value="F:zinc ion binding"/>
    <property type="evidence" value="ECO:0007669"/>
    <property type="project" value="InterPro"/>
</dbReference>
<dbReference type="GO" id="GO:0003677">
    <property type="term" value="F:DNA binding"/>
    <property type="evidence" value="ECO:0007669"/>
    <property type="project" value="UniProtKB-KW"/>
</dbReference>
<feature type="compositionally biased region" description="Polar residues" evidence="7">
    <location>
        <begin position="167"/>
        <end position="193"/>
    </location>
</feature>
<feature type="compositionally biased region" description="Basic and acidic residues" evidence="7">
    <location>
        <begin position="1"/>
        <end position="10"/>
    </location>
</feature>
<feature type="region of interest" description="Disordered" evidence="7">
    <location>
        <begin position="576"/>
        <end position="606"/>
    </location>
</feature>
<evidence type="ECO:0000256" key="4">
    <source>
        <dbReference type="ARBA" id="ARBA00023125"/>
    </source>
</evidence>
<keyword evidence="6" id="KW-0539">Nucleus</keyword>
<organism evidence="9 10">
    <name type="scientific">Coemansia guatemalensis</name>
    <dbReference type="NCBI Taxonomy" id="2761395"/>
    <lineage>
        <taxon>Eukaryota</taxon>
        <taxon>Fungi</taxon>
        <taxon>Fungi incertae sedis</taxon>
        <taxon>Zoopagomycota</taxon>
        <taxon>Kickxellomycotina</taxon>
        <taxon>Kickxellomycetes</taxon>
        <taxon>Kickxellales</taxon>
        <taxon>Kickxellaceae</taxon>
        <taxon>Coemansia</taxon>
    </lineage>
</organism>
<gene>
    <name evidence="9" type="ORF">H4R20_005034</name>
</gene>